<organism evidence="2 4">
    <name type="scientific">Natrinema thermotolerans</name>
    <dbReference type="NCBI Taxonomy" id="121872"/>
    <lineage>
        <taxon>Archaea</taxon>
        <taxon>Methanobacteriati</taxon>
        <taxon>Methanobacteriota</taxon>
        <taxon>Stenosarchaea group</taxon>
        <taxon>Halobacteria</taxon>
        <taxon>Halobacteriales</taxon>
        <taxon>Natrialbaceae</taxon>
        <taxon>Natrinema</taxon>
    </lineage>
</organism>
<evidence type="ECO:0000256" key="1">
    <source>
        <dbReference type="SAM" id="MobiDB-lite"/>
    </source>
</evidence>
<name>A0AAF0T5Q4_9EURY</name>
<dbReference type="PROSITE" id="PS51257">
    <property type="entry name" value="PROKAR_LIPOPROTEIN"/>
    <property type="match status" value="1"/>
</dbReference>
<feature type="region of interest" description="Disordered" evidence="1">
    <location>
        <begin position="23"/>
        <end position="58"/>
    </location>
</feature>
<dbReference type="Proteomes" id="UP001224926">
    <property type="component" value="Chromosome"/>
</dbReference>
<proteinExistence type="predicted"/>
<keyword evidence="4" id="KW-1185">Reference proteome</keyword>
<evidence type="ECO:0000313" key="2">
    <source>
        <dbReference type="EMBL" id="WMT07744.1"/>
    </source>
</evidence>
<feature type="compositionally biased region" description="Acidic residues" evidence="1">
    <location>
        <begin position="31"/>
        <end position="54"/>
    </location>
</feature>
<dbReference type="AlphaFoldDB" id="A0AAF0T5Q4"/>
<reference evidence="2 4" key="1">
    <citation type="submission" date="2022-07" db="EMBL/GenBank/DDBJ databases">
        <title>Two temperate virus in Haloterrigena jeotgali A29.</title>
        <authorList>
            <person name="Deng X."/>
        </authorList>
    </citation>
    <scope>NUCLEOTIDE SEQUENCE [LARGE SCALE GENOMIC DNA]</scope>
    <source>
        <strain evidence="2 4">A29</strain>
    </source>
</reference>
<dbReference type="GeneID" id="84216377"/>
<dbReference type="EMBL" id="CP101873">
    <property type="protein sequence ID" value="WMT07744.1"/>
    <property type="molecule type" value="Genomic_DNA"/>
</dbReference>
<sequence>MTTYRRRATLGLLGTGMALLAGCSGSSDDGNGSDDDTEDESDESAGDADIDGENGDLPAYASILPQSDDPSYFYGAIDGATLDTLLNDEGAAEGNEPTDPLLGNPVIMAVLFGNFGSRASRQAYVNNDQTAADEGVLVDANGVYAVKGQYDQDGLAADLESAGYAAESDTDAYSVYSDPDSGEAVGVSEEVFAVTSPNPNDDGFEPIAAVERVLETAVGDREPKHAVDEDFEWLLRASSTDGMALCRYTETEAFDPATLGNEQVSSDSLEFAFGAFEGANGAHQQLSLGDGDATASAVVTYADEASVDRDRLESALGTDADSVTFEQDGSAVAVDAEYSGDLVEE</sequence>
<dbReference type="RefSeq" id="WP_049964167.1">
    <property type="nucleotide sequence ID" value="NZ_CP101873.1"/>
</dbReference>
<accession>A0AAF0T5Q4</accession>
<gene>
    <name evidence="3" type="ORF">NP511_01800</name>
    <name evidence="2" type="ORF">NP511_20515</name>
</gene>
<evidence type="ECO:0000313" key="4">
    <source>
        <dbReference type="Proteomes" id="UP001224926"/>
    </source>
</evidence>
<protein>
    <submittedName>
        <fullName evidence="2">Uncharacterized protein</fullName>
    </submittedName>
</protein>
<dbReference type="EMBL" id="CP101873">
    <property type="protein sequence ID" value="WMT08376.1"/>
    <property type="molecule type" value="Genomic_DNA"/>
</dbReference>
<evidence type="ECO:0000313" key="3">
    <source>
        <dbReference type="EMBL" id="WMT08376.1"/>
    </source>
</evidence>